<dbReference type="GO" id="GO:0009312">
    <property type="term" value="P:oligosaccharide biosynthetic process"/>
    <property type="evidence" value="ECO:0007669"/>
    <property type="project" value="InterPro"/>
</dbReference>
<gene>
    <name evidence="25" type="ORF">EEDITHA_LOCUS19884</name>
</gene>
<keyword evidence="16" id="KW-0325">Glycoprotein</keyword>
<evidence type="ECO:0000256" key="1">
    <source>
        <dbReference type="ARBA" id="ARBA00001936"/>
    </source>
</evidence>
<evidence type="ECO:0000256" key="13">
    <source>
        <dbReference type="ARBA" id="ARBA00023034"/>
    </source>
</evidence>
<evidence type="ECO:0000256" key="23">
    <source>
        <dbReference type="PIRSR" id="PIRSR607754-2"/>
    </source>
</evidence>
<dbReference type="GO" id="GO:0005795">
    <property type="term" value="C:Golgi stack"/>
    <property type="evidence" value="ECO:0007669"/>
    <property type="project" value="InterPro"/>
</dbReference>
<dbReference type="GO" id="GO:0046872">
    <property type="term" value="F:metal ion binding"/>
    <property type="evidence" value="ECO:0007669"/>
    <property type="project" value="UniProtKB-KW"/>
</dbReference>
<evidence type="ECO:0000256" key="18">
    <source>
        <dbReference type="ARBA" id="ARBA00029663"/>
    </source>
</evidence>
<evidence type="ECO:0000256" key="8">
    <source>
        <dbReference type="ARBA" id="ARBA00022679"/>
    </source>
</evidence>
<evidence type="ECO:0000256" key="19">
    <source>
        <dbReference type="ARBA" id="ARBA00031203"/>
    </source>
</evidence>
<dbReference type="EC" id="2.4.1.143" evidence="5"/>
<dbReference type="Proteomes" id="UP001153954">
    <property type="component" value="Unassembled WGS sequence"/>
</dbReference>
<evidence type="ECO:0000256" key="5">
    <source>
        <dbReference type="ARBA" id="ARBA00012613"/>
    </source>
</evidence>
<evidence type="ECO:0000313" key="26">
    <source>
        <dbReference type="Proteomes" id="UP001153954"/>
    </source>
</evidence>
<comment type="cofactor">
    <cofactor evidence="1 23">
        <name>Mn(2+)</name>
        <dbReference type="ChEBI" id="CHEBI:29035"/>
    </cofactor>
</comment>
<evidence type="ECO:0000256" key="16">
    <source>
        <dbReference type="ARBA" id="ARBA00023180"/>
    </source>
</evidence>
<sequence>MKYIRYKEKNYPDLNKSETIRLINKYNKEEKILNLDIFGPLTNDTIILVIQVHKISNSFKHLLSSLCELRGIQDALIIFSHSYLDVNVNTLIVSIDFCRVLQIFYTYSLQVFTHEFPGYSRYDCPYDANIERAEFLNCTGASTPDIHGKYRQPIKAEKKHYWWWTAYVLFENLKCTRGFNGVVVFLEKDLYLIEDFLYMIIFMRKIAKSSPPSEFLSLESSIPTGNLYSVELTSWDPMLHSGVLAFDVTVWNRIVENYNLFCDVDDSSWSRSLLYLSLNQKNSKRFKVLHSRIPRAMLTSKYPLCVEDNVIDILSAQKTFKSNLYPPYLEVYTNIELEDDSYVIFDLVEGEGGWSDPRDILLCKNIIRNKTNILHINI</sequence>
<evidence type="ECO:0000313" key="25">
    <source>
        <dbReference type="EMBL" id="CAH2105651.1"/>
    </source>
</evidence>
<evidence type="ECO:0000256" key="6">
    <source>
        <dbReference type="ARBA" id="ARBA00014817"/>
    </source>
</evidence>
<keyword evidence="11" id="KW-0735">Signal-anchor</keyword>
<keyword evidence="13" id="KW-0333">Golgi apparatus</keyword>
<keyword evidence="17 23" id="KW-0464">Manganese</keyword>
<comment type="catalytic activity">
    <reaction evidence="22">
        <text>an N(4)-{beta-D-GlcNAc-(1-&gt;2)-alpha-D-Man-(1-&gt;3)-[alpha-D-Man-(1-&gt;6)]-beta-D-Man-(1-&gt;4)-beta-D-GlcNAc-(1-&gt;4)-beta-D-GlcNAc}-L-asparaginyl-[protein] + UDP-N-acetyl-alpha-D-glucosamine = N(4)-{beta-D-GlcNAc-(1-&gt;2)-alpha-D-Man-(1-&gt;3)-[beta-D-GlcNAc-(1-&gt;2)-alpha-D-Man-(1-&gt;6)]-beta-D-Man-(1-&gt;4)-beta-D-GlcNAc-(1-&gt;4)-beta-D-GlcNAc}-L-asparaginyl-[protein] + UDP + H(+)</text>
        <dbReference type="Rhea" id="RHEA:12941"/>
        <dbReference type="Rhea" id="RHEA-COMP:13526"/>
        <dbReference type="Rhea" id="RHEA-COMP:14369"/>
        <dbReference type="ChEBI" id="CHEBI:15378"/>
        <dbReference type="ChEBI" id="CHEBI:57705"/>
        <dbReference type="ChEBI" id="CHEBI:58223"/>
        <dbReference type="ChEBI" id="CHEBI:60615"/>
        <dbReference type="ChEBI" id="CHEBI:60651"/>
        <dbReference type="EC" id="2.4.1.143"/>
    </reaction>
</comment>
<dbReference type="GO" id="GO:0008455">
    <property type="term" value="F:alpha-1,6-mannosylglycoprotein 2-beta-N-acetylglucosaminyltransferase activity"/>
    <property type="evidence" value="ECO:0007669"/>
    <property type="project" value="UniProtKB-EC"/>
</dbReference>
<evidence type="ECO:0000256" key="22">
    <source>
        <dbReference type="ARBA" id="ARBA00093257"/>
    </source>
</evidence>
<keyword evidence="7" id="KW-0328">Glycosyltransferase</keyword>
<evidence type="ECO:0000256" key="20">
    <source>
        <dbReference type="ARBA" id="ARBA00032552"/>
    </source>
</evidence>
<keyword evidence="8" id="KW-0808">Transferase</keyword>
<evidence type="ECO:0000256" key="3">
    <source>
        <dbReference type="ARBA" id="ARBA00004922"/>
    </source>
</evidence>
<dbReference type="PANTHER" id="PTHR12871">
    <property type="entry name" value="BETA-1,2-N-ACETYLGLUCOSAMINYLTRANSFERASE II"/>
    <property type="match status" value="1"/>
</dbReference>
<evidence type="ECO:0000256" key="10">
    <source>
        <dbReference type="ARBA" id="ARBA00022723"/>
    </source>
</evidence>
<reference evidence="25" key="1">
    <citation type="submission" date="2022-03" db="EMBL/GenBank/DDBJ databases">
        <authorList>
            <person name="Tunstrom K."/>
        </authorList>
    </citation>
    <scope>NUCLEOTIDE SEQUENCE</scope>
</reference>
<keyword evidence="9" id="KW-0812">Transmembrane</keyword>
<keyword evidence="14" id="KW-0472">Membrane</keyword>
<protein>
    <recommendedName>
        <fullName evidence="6">Alpha-1,6-mannosyl-glycoprotein 2-beta-N-acetylglucosaminyltransferase</fullName>
        <ecNumber evidence="5">2.4.1.143</ecNumber>
    </recommendedName>
    <alternativeName>
        <fullName evidence="21">Beta-1,2-N-acetylglucosaminyltransferase II</fullName>
    </alternativeName>
    <alternativeName>
        <fullName evidence="20">GlcNAc-T II</fullName>
    </alternativeName>
    <alternativeName>
        <fullName evidence="19">Mannoside acetylglucosaminyltransferase 2</fullName>
    </alternativeName>
    <alternativeName>
        <fullName evidence="18">N-glycosyl-oligosaccharide-glycoprotein N-acetylglucosaminyltransferase II</fullName>
    </alternativeName>
</protein>
<evidence type="ECO:0000256" key="12">
    <source>
        <dbReference type="ARBA" id="ARBA00022989"/>
    </source>
</evidence>
<keyword evidence="12" id="KW-1133">Transmembrane helix</keyword>
<comment type="caution">
    <text evidence="25">The sequence shown here is derived from an EMBL/GenBank/DDBJ whole genome shotgun (WGS) entry which is preliminary data.</text>
</comment>
<dbReference type="AlphaFoldDB" id="A0AAU9V911"/>
<keyword evidence="15 24" id="KW-1015">Disulfide bond</keyword>
<evidence type="ECO:0000256" key="17">
    <source>
        <dbReference type="ARBA" id="ARBA00023211"/>
    </source>
</evidence>
<dbReference type="PANTHER" id="PTHR12871:SF0">
    <property type="entry name" value="ALPHA-1,6-MANNOSYL-GLYCOPROTEIN 2-BETA-N-ACETYLGLUCOSAMINYLTRANSFERASE"/>
    <property type="match status" value="1"/>
</dbReference>
<feature type="disulfide bond" evidence="24">
    <location>
        <begin position="124"/>
        <end position="138"/>
    </location>
</feature>
<evidence type="ECO:0000256" key="2">
    <source>
        <dbReference type="ARBA" id="ARBA00004323"/>
    </source>
</evidence>
<comment type="similarity">
    <text evidence="4">Belongs to the glycosyltransferase 16 (GT16) protein family.</text>
</comment>
<feature type="disulfide bond" evidence="24">
    <location>
        <begin position="262"/>
        <end position="363"/>
    </location>
</feature>
<organism evidence="25 26">
    <name type="scientific">Euphydryas editha</name>
    <name type="common">Edith's checkerspot</name>
    <dbReference type="NCBI Taxonomy" id="104508"/>
    <lineage>
        <taxon>Eukaryota</taxon>
        <taxon>Metazoa</taxon>
        <taxon>Ecdysozoa</taxon>
        <taxon>Arthropoda</taxon>
        <taxon>Hexapoda</taxon>
        <taxon>Insecta</taxon>
        <taxon>Pterygota</taxon>
        <taxon>Neoptera</taxon>
        <taxon>Endopterygota</taxon>
        <taxon>Lepidoptera</taxon>
        <taxon>Glossata</taxon>
        <taxon>Ditrysia</taxon>
        <taxon>Papilionoidea</taxon>
        <taxon>Nymphalidae</taxon>
        <taxon>Nymphalinae</taxon>
        <taxon>Euphydryas</taxon>
    </lineage>
</organism>
<evidence type="ECO:0000256" key="11">
    <source>
        <dbReference type="ARBA" id="ARBA00022968"/>
    </source>
</evidence>
<dbReference type="InterPro" id="IPR007754">
    <property type="entry name" value="GlcNAc_II"/>
</dbReference>
<dbReference type="InterPro" id="IPR029044">
    <property type="entry name" value="Nucleotide-diphossugar_trans"/>
</dbReference>
<accession>A0AAU9V911</accession>
<evidence type="ECO:0000256" key="7">
    <source>
        <dbReference type="ARBA" id="ARBA00022676"/>
    </source>
</evidence>
<comment type="pathway">
    <text evidence="3">Protein modification; protein glycosylation.</text>
</comment>
<comment type="subcellular location">
    <subcellularLocation>
        <location evidence="2">Golgi apparatus membrane</location>
        <topology evidence="2">Single-pass type II membrane protein</topology>
    </subcellularLocation>
</comment>
<dbReference type="Pfam" id="PF05060">
    <property type="entry name" value="MGAT2"/>
    <property type="match status" value="1"/>
</dbReference>
<dbReference type="EMBL" id="CAKOGL010000028">
    <property type="protein sequence ID" value="CAH2105651.1"/>
    <property type="molecule type" value="Genomic_DNA"/>
</dbReference>
<evidence type="ECO:0000256" key="24">
    <source>
        <dbReference type="PIRSR" id="PIRSR607754-3"/>
    </source>
</evidence>
<evidence type="ECO:0000256" key="14">
    <source>
        <dbReference type="ARBA" id="ARBA00023136"/>
    </source>
</evidence>
<dbReference type="GO" id="GO:0000139">
    <property type="term" value="C:Golgi membrane"/>
    <property type="evidence" value="ECO:0007669"/>
    <property type="project" value="UniProtKB-SubCell"/>
</dbReference>
<dbReference type="GO" id="GO:0006487">
    <property type="term" value="P:protein N-linked glycosylation"/>
    <property type="evidence" value="ECO:0007669"/>
    <property type="project" value="TreeGrafter"/>
</dbReference>
<evidence type="ECO:0000256" key="4">
    <source>
        <dbReference type="ARBA" id="ARBA00011011"/>
    </source>
</evidence>
<keyword evidence="26" id="KW-1185">Reference proteome</keyword>
<dbReference type="Gene3D" id="3.90.550.10">
    <property type="entry name" value="Spore Coat Polysaccharide Biosynthesis Protein SpsA, Chain A"/>
    <property type="match status" value="1"/>
</dbReference>
<evidence type="ECO:0000256" key="21">
    <source>
        <dbReference type="ARBA" id="ARBA00032915"/>
    </source>
</evidence>
<evidence type="ECO:0000256" key="9">
    <source>
        <dbReference type="ARBA" id="ARBA00022692"/>
    </source>
</evidence>
<name>A0AAU9V911_EUPED</name>
<proteinExistence type="inferred from homology"/>
<feature type="binding site" evidence="23">
    <location>
        <position position="189"/>
    </location>
    <ligand>
        <name>Mn(2+)</name>
        <dbReference type="ChEBI" id="CHEBI:29035"/>
    </ligand>
</feature>
<keyword evidence="10 23" id="KW-0479">Metal-binding</keyword>
<evidence type="ECO:0000256" key="15">
    <source>
        <dbReference type="ARBA" id="ARBA00023157"/>
    </source>
</evidence>